<evidence type="ECO:0000259" key="1">
    <source>
        <dbReference type="SMART" id="SM01022"/>
    </source>
</evidence>
<comment type="caution">
    <text evidence="2">The sequence shown here is derived from an EMBL/GenBank/DDBJ whole genome shotgun (WGS) entry which is preliminary data.</text>
</comment>
<evidence type="ECO:0000313" key="2">
    <source>
        <dbReference type="EMBL" id="EUJ27193.1"/>
    </source>
</evidence>
<dbReference type="CDD" id="cd06553">
    <property type="entry name" value="ASCH_Ef3133_like"/>
    <property type="match status" value="1"/>
</dbReference>
<dbReference type="Pfam" id="PF04266">
    <property type="entry name" value="ASCH"/>
    <property type="match status" value="1"/>
</dbReference>
<dbReference type="InterPro" id="IPR007374">
    <property type="entry name" value="ASCH_domain"/>
</dbReference>
<accession>A0ABP3AV04</accession>
<reference evidence="2 3" key="1">
    <citation type="journal article" date="2014" name="Int. J. Syst. Evol. Microbiol.">
        <title>Listeria floridensis sp. nov., Listeria aquatica sp. nov., Listeria cornellensis sp. nov., Listeria riparia sp. nov. and Listeria grandensis sp. nov., from agricultural and natural environments.</title>
        <authorList>
            <person name="den Bakker H.C."/>
            <person name="Warchocki S."/>
            <person name="Wright E.M."/>
            <person name="Allred A.F."/>
            <person name="Ahlstrom C."/>
            <person name="Manuel C.S."/>
            <person name="Stasiewicz M.J."/>
            <person name="Burrell A."/>
            <person name="Roof S."/>
            <person name="Strawn L."/>
            <person name="Fortes E.D."/>
            <person name="Nightingale K.K."/>
            <person name="Kephart D."/>
            <person name="Wiedmann M."/>
        </authorList>
    </citation>
    <scope>NUCLEOTIDE SEQUENCE [LARGE SCALE GENOMIC DNA]</scope>
    <source>
        <strain evidence="2 3">FSL S10-1187</strain>
    </source>
</reference>
<dbReference type="EMBL" id="AODF01000033">
    <property type="protein sequence ID" value="EUJ27193.1"/>
    <property type="molecule type" value="Genomic_DNA"/>
</dbReference>
<proteinExistence type="predicted"/>
<keyword evidence="3" id="KW-1185">Reference proteome</keyword>
<dbReference type="Gene3D" id="3.10.400.10">
    <property type="entry name" value="Sulfate adenylyltransferase"/>
    <property type="match status" value="1"/>
</dbReference>
<gene>
    <name evidence="2" type="ORF">MFLO_13545</name>
</gene>
<dbReference type="Proteomes" id="UP000019249">
    <property type="component" value="Unassembled WGS sequence"/>
</dbReference>
<dbReference type="PANTHER" id="PTHR39203">
    <property type="entry name" value="CYTOPLASMIC PROTEIN-RELATED"/>
    <property type="match status" value="1"/>
</dbReference>
<feature type="domain" description="ASCH" evidence="1">
    <location>
        <begin position="26"/>
        <end position="150"/>
    </location>
</feature>
<dbReference type="PIRSF" id="PIRSF021320">
    <property type="entry name" value="DUF984"/>
    <property type="match status" value="1"/>
</dbReference>
<evidence type="ECO:0000313" key="3">
    <source>
        <dbReference type="Proteomes" id="UP000019249"/>
    </source>
</evidence>
<name>A0ABP3AV04_9LIST</name>
<protein>
    <recommendedName>
        <fullName evidence="1">ASCH domain-containing protein</fullName>
    </recommendedName>
</protein>
<dbReference type="SUPFAM" id="SSF88697">
    <property type="entry name" value="PUA domain-like"/>
    <property type="match status" value="1"/>
</dbReference>
<sequence length="153" mass="17599">MNKKTEEYWVKYANENKLDTQVPSYWMFGDGSKKMADELVALVLSGKKTGTCGAKVSYDFENESIPVVGQYDIILNGDGDPVAIIKYTTVEEMPMNEVSLEFARSEGEGDLSYDYWYTEHEKFFKREMKEYGMTFTPDLILICQSFELVDTIK</sequence>
<dbReference type="PANTHER" id="PTHR39203:SF1">
    <property type="entry name" value="CYTOPLASMIC PROTEIN"/>
    <property type="match status" value="1"/>
</dbReference>
<organism evidence="2 3">
    <name type="scientific">Listeria floridensis FSL S10-1187</name>
    <dbReference type="NCBI Taxonomy" id="1265817"/>
    <lineage>
        <taxon>Bacteria</taxon>
        <taxon>Bacillati</taxon>
        <taxon>Bacillota</taxon>
        <taxon>Bacilli</taxon>
        <taxon>Bacillales</taxon>
        <taxon>Listeriaceae</taxon>
        <taxon>Listeria</taxon>
    </lineage>
</organism>
<dbReference type="InterPro" id="IPR009326">
    <property type="entry name" value="DUF984"/>
</dbReference>
<dbReference type="InterPro" id="IPR015947">
    <property type="entry name" value="PUA-like_sf"/>
</dbReference>
<dbReference type="RefSeq" id="WP_036098219.1">
    <property type="nucleotide sequence ID" value="NZ_AODF01000033.1"/>
</dbReference>
<dbReference type="SMART" id="SM01022">
    <property type="entry name" value="ASCH"/>
    <property type="match status" value="1"/>
</dbReference>